<feature type="transmembrane region" description="Helical" evidence="1">
    <location>
        <begin position="153"/>
        <end position="177"/>
    </location>
</feature>
<protein>
    <recommendedName>
        <fullName evidence="4">Glycosyltransferase RgtA/B/C/D-like domain-containing protein</fullName>
    </recommendedName>
</protein>
<evidence type="ECO:0000256" key="1">
    <source>
        <dbReference type="SAM" id="Phobius"/>
    </source>
</evidence>
<evidence type="ECO:0008006" key="4">
    <source>
        <dbReference type="Google" id="ProtNLM"/>
    </source>
</evidence>
<comment type="caution">
    <text evidence="2">The sequence shown here is derived from an EMBL/GenBank/DDBJ whole genome shotgun (WGS) entry which is preliminary data.</text>
</comment>
<accession>A0ABS3QDC1</accession>
<dbReference type="Proteomes" id="UP000664369">
    <property type="component" value="Unassembled WGS sequence"/>
</dbReference>
<sequence>MSIPTPSARPTARPWLLKRWVVRQRGSLIGLALALALLPFFALSFYNAPFWDDFGMALMVRQQGFWQAQKAFYLNWGGRYATCFIQTLGNPLSYGWLGGTHFVPLLILSGTLAVLYFSLRELSGRRLSHGAAGRGAALLLLLCLAWMPTIYPLFYWFCASTGYQLGIILMLLIPVAGLRALRTSGWKSWSWYGLAQLSAVVVVGLNEIALLLLGWMLLVLLASTWRSGLRRAATCWGGLLVTAVVAGTVAVLAPGNWVRMYGTTGKATAVSVHLGTVLRYGGENIVAFLTKPTHVVALLSLPVLLGPLLVRVRHWRPAGFRLPLPAGMAVLLMGVGLSFLFHAFITPNPPPGRTSSFIWLWLFLGWAAVLWAAVPTQVPAAVRRALRYSQQLATGLTLLLLAAGVERNAWTEWLRNAPTWRAQNEARFAQMQAAARRGQRVLVVAPFSGIVPRHVSILGENLFHHPNNSFQHHNNDVTAHWFGLDSVDISGHSAQGRVGEGL</sequence>
<name>A0ABS3QDC1_9BACT</name>
<keyword evidence="3" id="KW-1185">Reference proteome</keyword>
<feature type="transmembrane region" description="Helical" evidence="1">
    <location>
        <begin position="28"/>
        <end position="46"/>
    </location>
</feature>
<feature type="transmembrane region" description="Helical" evidence="1">
    <location>
        <begin position="131"/>
        <end position="147"/>
    </location>
</feature>
<keyword evidence="1" id="KW-0472">Membrane</keyword>
<proteinExistence type="predicted"/>
<keyword evidence="1" id="KW-1133">Transmembrane helix</keyword>
<feature type="transmembrane region" description="Helical" evidence="1">
    <location>
        <begin position="357"/>
        <end position="374"/>
    </location>
</feature>
<feature type="transmembrane region" description="Helical" evidence="1">
    <location>
        <begin position="236"/>
        <end position="253"/>
    </location>
</feature>
<gene>
    <name evidence="2" type="ORF">J4E00_08060</name>
</gene>
<feature type="transmembrane region" description="Helical" evidence="1">
    <location>
        <begin position="322"/>
        <end position="345"/>
    </location>
</feature>
<keyword evidence="1" id="KW-0812">Transmembrane</keyword>
<feature type="transmembrane region" description="Helical" evidence="1">
    <location>
        <begin position="101"/>
        <end position="119"/>
    </location>
</feature>
<evidence type="ECO:0000313" key="2">
    <source>
        <dbReference type="EMBL" id="MBO2009003.1"/>
    </source>
</evidence>
<reference evidence="2 3" key="1">
    <citation type="submission" date="2021-03" db="EMBL/GenBank/DDBJ databases">
        <authorList>
            <person name="Kim M.K."/>
        </authorList>
    </citation>
    <scope>NUCLEOTIDE SEQUENCE [LARGE SCALE GENOMIC DNA]</scope>
    <source>
        <strain evidence="2 3">BT442</strain>
    </source>
</reference>
<evidence type="ECO:0000313" key="3">
    <source>
        <dbReference type="Proteomes" id="UP000664369"/>
    </source>
</evidence>
<dbReference type="EMBL" id="JAGETZ010000003">
    <property type="protein sequence ID" value="MBO2009003.1"/>
    <property type="molecule type" value="Genomic_DNA"/>
</dbReference>
<organism evidence="2 3">
    <name type="scientific">Hymenobacter negativus</name>
    <dbReference type="NCBI Taxonomy" id="2795026"/>
    <lineage>
        <taxon>Bacteria</taxon>
        <taxon>Pseudomonadati</taxon>
        <taxon>Bacteroidota</taxon>
        <taxon>Cytophagia</taxon>
        <taxon>Cytophagales</taxon>
        <taxon>Hymenobacteraceae</taxon>
        <taxon>Hymenobacter</taxon>
    </lineage>
</organism>
<dbReference type="RefSeq" id="WP_208174630.1">
    <property type="nucleotide sequence ID" value="NZ_JAGETZ010000003.1"/>
</dbReference>